<dbReference type="InterPro" id="IPR027417">
    <property type="entry name" value="P-loop_NTPase"/>
</dbReference>
<comment type="catalytic activity">
    <reaction evidence="10 11">
        <text>ATP + H2O = ADP + phosphate + H(+)</text>
        <dbReference type="Rhea" id="RHEA:13065"/>
        <dbReference type="ChEBI" id="CHEBI:15377"/>
        <dbReference type="ChEBI" id="CHEBI:15378"/>
        <dbReference type="ChEBI" id="CHEBI:30616"/>
        <dbReference type="ChEBI" id="CHEBI:43474"/>
        <dbReference type="ChEBI" id="CHEBI:456216"/>
        <dbReference type="EC" id="5.6.2.4"/>
    </reaction>
</comment>
<evidence type="ECO:0000256" key="9">
    <source>
        <dbReference type="ARBA" id="ARBA00034617"/>
    </source>
</evidence>
<keyword evidence="16" id="KW-1185">Reference proteome</keyword>
<dbReference type="InterPro" id="IPR014017">
    <property type="entry name" value="DNA_helicase_UvrD-like_C"/>
</dbReference>
<dbReference type="SUPFAM" id="SSF52540">
    <property type="entry name" value="P-loop containing nucleoside triphosphate hydrolases"/>
    <property type="match status" value="1"/>
</dbReference>
<dbReference type="PANTHER" id="PTHR11070:SF64">
    <property type="entry name" value="ATP-DEPENDENT DNA HELICASE REP"/>
    <property type="match status" value="1"/>
</dbReference>
<feature type="binding site" evidence="12">
    <location>
        <begin position="46"/>
        <end position="53"/>
    </location>
    <ligand>
        <name>ATP</name>
        <dbReference type="ChEBI" id="CHEBI:30616"/>
    </ligand>
</feature>
<evidence type="ECO:0000259" key="13">
    <source>
        <dbReference type="PROSITE" id="PS51198"/>
    </source>
</evidence>
<dbReference type="Pfam" id="PF13361">
    <property type="entry name" value="UvrD_C"/>
    <property type="match status" value="1"/>
</dbReference>
<dbReference type="Proteomes" id="UP001501523">
    <property type="component" value="Unassembled WGS sequence"/>
</dbReference>
<comment type="caution">
    <text evidence="15">The sequence shown here is derived from an EMBL/GenBank/DDBJ whole genome shotgun (WGS) entry which is preliminary data.</text>
</comment>
<keyword evidence="3 11" id="KW-0547">Nucleotide-binding</keyword>
<gene>
    <name evidence="11" type="primary">rep</name>
    <name evidence="15" type="ORF">GCM10009105_15360</name>
</gene>
<evidence type="ECO:0000313" key="16">
    <source>
        <dbReference type="Proteomes" id="UP001501523"/>
    </source>
</evidence>
<sequence>MVGDIDPNAFRVPILHSPFPIPGFIMLNPQQRAAVEYCDGPLLVLAGAGSGKTRVITEKIAHLIKRRNVAAAKVAAITFTNKAAREMRERVGRLVSGSAAEGLTVCTFHALGLKFLQIEHARADLRRGFSVLDADDTQGMIKELAPKGIKPDVLYALQSLVSRAKNEGLTPEQAAARATSAREREAADIYARYQKRLAAFNAVDFDDLIRLPLAVLENDAEARGGWQERIRYLLMDEYQDTNSAQYRLIKALAGERGAFTAVGDDDQSIYAWRGANPENLAELSRDYPKLRVVKLEQNYRCARRILRAANAVIANNAHLFEKKLWSQEIEGPPIRVVECRDDEHEAECVAGAIAHLAEKHKTPWHEFAVLYRGNHQSRALEKALRLARVPYHVTGGTAFLDRAEVKDLLAYLRLINNPDDDAAFLRVVNLPRRDIGAATLEKLGELAGARHSSLLRAAQSDAVLGQLAGRAASSLVGFASLVRELAAKAERLPAAELVEELIRRIGYAEHIAAQVKEPVLRERRIENLKELSEWFRAMQKDGAAGDLAAQLALLSHGDRDDPGNSARLMTLHSAKGLEFRFVFLVGVDDNTLPHEGSVAEGRVEEERRLLYVGITRAKEQLSLSYAKRKKRFGEILVNEPSRFLKELPSADLHWSGQDPEQDAAHKQELASSHIARLASLLAD</sequence>
<dbReference type="HAMAP" id="MF_01920">
    <property type="entry name" value="Helicase_Rep"/>
    <property type="match status" value="1"/>
</dbReference>
<protein>
    <recommendedName>
        <fullName evidence="11">ATP-dependent DNA helicase Rep</fullName>
        <ecNumber evidence="11">5.6.2.4</ecNumber>
    </recommendedName>
    <alternativeName>
        <fullName evidence="11">DNA 3'-5' helicase Rep</fullName>
    </alternativeName>
</protein>
<evidence type="ECO:0000256" key="12">
    <source>
        <dbReference type="PROSITE-ProRule" id="PRU00560"/>
    </source>
</evidence>
<reference evidence="15 16" key="1">
    <citation type="journal article" date="2019" name="Int. J. Syst. Evol. Microbiol.">
        <title>The Global Catalogue of Microorganisms (GCM) 10K type strain sequencing project: providing services to taxonomists for standard genome sequencing and annotation.</title>
        <authorList>
            <consortium name="The Broad Institute Genomics Platform"/>
            <consortium name="The Broad Institute Genome Sequencing Center for Infectious Disease"/>
            <person name="Wu L."/>
            <person name="Ma J."/>
        </authorList>
    </citation>
    <scope>NUCLEOTIDE SEQUENCE [LARGE SCALE GENOMIC DNA]</scope>
    <source>
        <strain evidence="15 16">JCM 15421</strain>
    </source>
</reference>
<evidence type="ECO:0000256" key="7">
    <source>
        <dbReference type="ARBA" id="ARBA00023125"/>
    </source>
</evidence>
<comment type="catalytic activity">
    <reaction evidence="9 11">
        <text>Couples ATP hydrolysis with the unwinding of duplex DNA by translocating in the 3'-5' direction.</text>
        <dbReference type="EC" id="5.6.2.4"/>
    </reaction>
</comment>
<dbReference type="Gene3D" id="3.40.50.300">
    <property type="entry name" value="P-loop containing nucleotide triphosphate hydrolases"/>
    <property type="match status" value="2"/>
</dbReference>
<keyword evidence="8 11" id="KW-0413">Isomerase</keyword>
<keyword evidence="7 11" id="KW-0238">DNA-binding</keyword>
<evidence type="ECO:0000256" key="3">
    <source>
        <dbReference type="ARBA" id="ARBA00022741"/>
    </source>
</evidence>
<dbReference type="PANTHER" id="PTHR11070">
    <property type="entry name" value="UVRD / RECB / PCRA DNA HELICASE FAMILY MEMBER"/>
    <property type="match status" value="1"/>
</dbReference>
<evidence type="ECO:0000259" key="14">
    <source>
        <dbReference type="PROSITE" id="PS51217"/>
    </source>
</evidence>
<dbReference type="PROSITE" id="PS51217">
    <property type="entry name" value="UVRD_HELICASE_CTER"/>
    <property type="match status" value="1"/>
</dbReference>
<dbReference type="InterPro" id="IPR000212">
    <property type="entry name" value="DNA_helicase_UvrD/REP"/>
</dbReference>
<dbReference type="Pfam" id="PF00580">
    <property type="entry name" value="UvrD-helicase"/>
    <property type="match status" value="1"/>
</dbReference>
<feature type="domain" description="UvrD-like helicase ATP-binding" evidence="13">
    <location>
        <begin position="25"/>
        <end position="302"/>
    </location>
</feature>
<dbReference type="EC" id="5.6.2.4" evidence="11"/>
<evidence type="ECO:0000256" key="11">
    <source>
        <dbReference type="HAMAP-Rule" id="MF_01920"/>
    </source>
</evidence>
<evidence type="ECO:0000256" key="6">
    <source>
        <dbReference type="ARBA" id="ARBA00022840"/>
    </source>
</evidence>
<evidence type="ECO:0000256" key="4">
    <source>
        <dbReference type="ARBA" id="ARBA00022801"/>
    </source>
</evidence>
<keyword evidence="4 11" id="KW-0378">Hydrolase</keyword>
<dbReference type="CDD" id="cd17932">
    <property type="entry name" value="DEXQc_UvrD"/>
    <property type="match status" value="1"/>
</dbReference>
<comment type="similarity">
    <text evidence="1 11">Belongs to the helicase family. UvrD subfamily.</text>
</comment>
<evidence type="ECO:0000256" key="5">
    <source>
        <dbReference type="ARBA" id="ARBA00022806"/>
    </source>
</evidence>
<organism evidence="15 16">
    <name type="scientific">Dokdonella soli</name>
    <dbReference type="NCBI Taxonomy" id="529810"/>
    <lineage>
        <taxon>Bacteria</taxon>
        <taxon>Pseudomonadati</taxon>
        <taxon>Pseudomonadota</taxon>
        <taxon>Gammaproteobacteria</taxon>
        <taxon>Lysobacterales</taxon>
        <taxon>Rhodanobacteraceae</taxon>
        <taxon>Dokdonella</taxon>
    </lineage>
</organism>
<evidence type="ECO:0000256" key="10">
    <source>
        <dbReference type="ARBA" id="ARBA00048988"/>
    </source>
</evidence>
<feature type="binding site" evidence="11">
    <location>
        <position position="300"/>
    </location>
    <ligand>
        <name>ATP</name>
        <dbReference type="ChEBI" id="CHEBI:30616"/>
    </ligand>
</feature>
<proteinExistence type="inferred from homology"/>
<dbReference type="Gene3D" id="1.10.486.10">
    <property type="entry name" value="PCRA, domain 4"/>
    <property type="match status" value="1"/>
</dbReference>
<name>A0ABN1IG64_9GAMM</name>
<evidence type="ECO:0000256" key="8">
    <source>
        <dbReference type="ARBA" id="ARBA00023235"/>
    </source>
</evidence>
<dbReference type="EMBL" id="BAAAEU010000006">
    <property type="protein sequence ID" value="GAA0712619.1"/>
    <property type="molecule type" value="Genomic_DNA"/>
</dbReference>
<dbReference type="PROSITE" id="PS51198">
    <property type="entry name" value="UVRD_HELICASE_ATP_BIND"/>
    <property type="match status" value="1"/>
</dbReference>
<dbReference type="Gene3D" id="1.10.10.160">
    <property type="match status" value="1"/>
</dbReference>
<evidence type="ECO:0000256" key="1">
    <source>
        <dbReference type="ARBA" id="ARBA00009922"/>
    </source>
</evidence>
<comment type="subunit">
    <text evidence="11">Homodimer.</text>
</comment>
<keyword evidence="2 11" id="KW-0235">DNA replication</keyword>
<feature type="domain" description="UvrD-like helicase C-terminal" evidence="14">
    <location>
        <begin position="303"/>
        <end position="576"/>
    </location>
</feature>
<evidence type="ECO:0000256" key="2">
    <source>
        <dbReference type="ARBA" id="ARBA00022705"/>
    </source>
</evidence>
<dbReference type="InterPro" id="IPR014016">
    <property type="entry name" value="UvrD-like_ATP-bd"/>
</dbReference>
<evidence type="ECO:0000313" key="15">
    <source>
        <dbReference type="EMBL" id="GAA0712619.1"/>
    </source>
</evidence>
<keyword evidence="5 11" id="KW-0347">Helicase</keyword>
<accession>A0ABN1IG64</accession>
<keyword evidence="6 11" id="KW-0067">ATP-binding</keyword>
<dbReference type="InterPro" id="IPR005752">
    <property type="entry name" value="Helicase_Rep"/>
</dbReference>
<comment type="function">
    <text evidence="11">Rep helicase is a single-stranded DNA-dependent ATPase involved in DNA replication; it can initiate unwinding at a nick in the DNA. It binds to the single-stranded DNA and acts in a progressive fashion along the DNA in the 3' to 5' direction.</text>
</comment>
<dbReference type="InterPro" id="IPR013986">
    <property type="entry name" value="DExx_box_DNA_helicase_dom_sf"/>
</dbReference>